<name>A0A976IA62_BRELC</name>
<gene>
    <name evidence="1" type="ORF">CCR75_004015</name>
</gene>
<dbReference type="AlphaFoldDB" id="A0A976IA62"/>
<dbReference type="EMBL" id="SHOA02000002">
    <property type="protein sequence ID" value="TDH64890.1"/>
    <property type="molecule type" value="Genomic_DNA"/>
</dbReference>
<proteinExistence type="predicted"/>
<dbReference type="OrthoDB" id="166697at2759"/>
<dbReference type="RefSeq" id="XP_067814389.1">
    <property type="nucleotide sequence ID" value="XM_067962105.1"/>
</dbReference>
<organism evidence="1 2">
    <name type="scientific">Bremia lactucae</name>
    <name type="common">Lettuce downy mildew</name>
    <dbReference type="NCBI Taxonomy" id="4779"/>
    <lineage>
        <taxon>Eukaryota</taxon>
        <taxon>Sar</taxon>
        <taxon>Stramenopiles</taxon>
        <taxon>Oomycota</taxon>
        <taxon>Peronosporomycetes</taxon>
        <taxon>Peronosporales</taxon>
        <taxon>Peronosporaceae</taxon>
        <taxon>Bremia</taxon>
    </lineage>
</organism>
<reference evidence="1 2" key="1">
    <citation type="journal article" date="2021" name="Genome Biol.">
        <title>AFLAP: assembly-free linkage analysis pipeline using k-mers from genome sequencing data.</title>
        <authorList>
            <person name="Fletcher K."/>
            <person name="Zhang L."/>
            <person name="Gil J."/>
            <person name="Han R."/>
            <person name="Cavanaugh K."/>
            <person name="Michelmore R."/>
        </authorList>
    </citation>
    <scope>NUCLEOTIDE SEQUENCE [LARGE SCALE GENOMIC DNA]</scope>
    <source>
        <strain evidence="1 2">SF5</strain>
    </source>
</reference>
<accession>A0A976IA62</accession>
<keyword evidence="2" id="KW-1185">Reference proteome</keyword>
<dbReference type="GeneID" id="94347776"/>
<comment type="caution">
    <text evidence="1">The sequence shown here is derived from an EMBL/GenBank/DDBJ whole genome shotgun (WGS) entry which is preliminary data.</text>
</comment>
<evidence type="ECO:0000313" key="1">
    <source>
        <dbReference type="EMBL" id="TDH64890.1"/>
    </source>
</evidence>
<sequence length="154" mass="17082">MGISKCHFVPILARTANFVSRSIVDELQELGNEVVLHDLHPPLVVVVAGGAEMQFRHSVELSLRIKTTTGPLHLTRVCWMDKRKRTMQDIRIDIDRLFNQLAGGGSIIEADEDDISQAEPDLAFELDIDKIDDALSHMIDDALKAGIDPSKAKV</sequence>
<protein>
    <submittedName>
        <fullName evidence="1">Uncharacterized protein</fullName>
    </submittedName>
</protein>
<dbReference type="Proteomes" id="UP000294530">
    <property type="component" value="Unassembled WGS sequence"/>
</dbReference>
<dbReference type="KEGG" id="blac:94347776"/>
<evidence type="ECO:0000313" key="2">
    <source>
        <dbReference type="Proteomes" id="UP000294530"/>
    </source>
</evidence>